<reference evidence="2" key="1">
    <citation type="submission" date="2011-05" db="EMBL/GenBank/DDBJ databases">
        <authorList>
            <person name="Richards S.R."/>
            <person name="Qu J."/>
            <person name="Jiang H."/>
            <person name="Jhangiani S.N."/>
            <person name="Agravi P."/>
            <person name="Goodspeed R."/>
            <person name="Gross S."/>
            <person name="Mandapat C."/>
            <person name="Jackson L."/>
            <person name="Mathew T."/>
            <person name="Pu L."/>
            <person name="Thornton R."/>
            <person name="Saada N."/>
            <person name="Wilczek-Boney K.B."/>
            <person name="Lee S."/>
            <person name="Kovar C."/>
            <person name="Wu Y."/>
            <person name="Scherer S.E."/>
            <person name="Worley K.C."/>
            <person name="Muzny D.M."/>
            <person name="Gibbs R."/>
        </authorList>
    </citation>
    <scope>NUCLEOTIDE SEQUENCE</scope>
    <source>
        <strain evidence="2">Brora</strain>
    </source>
</reference>
<accession>T1IMW9</accession>
<sequence>MKVSLRPMFCLRFNTTKFLINIQFVFTRSTFFQQTKSGVGSQNIHQRHVIKRIPNGGCSSNQSSLTSTVSMETWIKDAAPPHHLAQAYSTRYRKVQRNRFLGDFWKYLIRNLFDLKSYSYWLSNAHTENGLRFHELDNTNALHMRSVHKTSHMRIVLQFEECAASILIFIDSFYENLNLSLQRFYNFIVLDLVISCNLSLMRLFPRVKPYLIITFEMST</sequence>
<evidence type="ECO:0000313" key="2">
    <source>
        <dbReference type="Proteomes" id="UP000014500"/>
    </source>
</evidence>
<evidence type="ECO:0000313" key="1">
    <source>
        <dbReference type="EnsemblMetazoa" id="SMAR002335-PA"/>
    </source>
</evidence>
<dbReference type="AlphaFoldDB" id="T1IMW9"/>
<keyword evidence="2" id="KW-1185">Reference proteome</keyword>
<dbReference type="EnsemblMetazoa" id="SMAR002335-RA">
    <property type="protein sequence ID" value="SMAR002335-PA"/>
    <property type="gene ID" value="SMAR002335"/>
</dbReference>
<proteinExistence type="predicted"/>
<reference evidence="1" key="2">
    <citation type="submission" date="2015-02" db="UniProtKB">
        <authorList>
            <consortium name="EnsemblMetazoa"/>
        </authorList>
    </citation>
    <scope>IDENTIFICATION</scope>
</reference>
<dbReference type="Proteomes" id="UP000014500">
    <property type="component" value="Unassembled WGS sequence"/>
</dbReference>
<organism evidence="1 2">
    <name type="scientific">Strigamia maritima</name>
    <name type="common">European centipede</name>
    <name type="synonym">Geophilus maritimus</name>
    <dbReference type="NCBI Taxonomy" id="126957"/>
    <lineage>
        <taxon>Eukaryota</taxon>
        <taxon>Metazoa</taxon>
        <taxon>Ecdysozoa</taxon>
        <taxon>Arthropoda</taxon>
        <taxon>Myriapoda</taxon>
        <taxon>Chilopoda</taxon>
        <taxon>Pleurostigmophora</taxon>
        <taxon>Geophilomorpha</taxon>
        <taxon>Linotaeniidae</taxon>
        <taxon>Strigamia</taxon>
    </lineage>
</organism>
<name>T1IMW9_STRMM</name>
<protein>
    <submittedName>
        <fullName evidence="1">Uncharacterized protein</fullName>
    </submittedName>
</protein>
<dbReference type="EMBL" id="JH431096">
    <property type="status" value="NOT_ANNOTATED_CDS"/>
    <property type="molecule type" value="Genomic_DNA"/>
</dbReference>
<dbReference type="HOGENOM" id="CLU_1262972_0_0_1"/>